<reference evidence="3" key="1">
    <citation type="submission" date="2021-04" db="EMBL/GenBank/DDBJ databases">
        <title>Biosynthetic gene clusters of Dactylosporangioum roseum.</title>
        <authorList>
            <person name="Hartkoorn R.C."/>
            <person name="Beaudoing E."/>
            <person name="Hot D."/>
            <person name="Moureu S."/>
        </authorList>
    </citation>
    <scope>NUCLEOTIDE SEQUENCE</scope>
    <source>
        <strain evidence="3">NRRL B-16295</strain>
    </source>
</reference>
<accession>A0ABY5ZB90</accession>
<dbReference type="InterPro" id="IPR013094">
    <property type="entry name" value="AB_hydrolase_3"/>
</dbReference>
<dbReference type="Proteomes" id="UP001058271">
    <property type="component" value="Chromosome"/>
</dbReference>
<dbReference type="InterPro" id="IPR029058">
    <property type="entry name" value="AB_hydrolase_fold"/>
</dbReference>
<organism evidence="3 4">
    <name type="scientific">Dactylosporangium roseum</name>
    <dbReference type="NCBI Taxonomy" id="47989"/>
    <lineage>
        <taxon>Bacteria</taxon>
        <taxon>Bacillati</taxon>
        <taxon>Actinomycetota</taxon>
        <taxon>Actinomycetes</taxon>
        <taxon>Micromonosporales</taxon>
        <taxon>Micromonosporaceae</taxon>
        <taxon>Dactylosporangium</taxon>
    </lineage>
</organism>
<evidence type="ECO:0000313" key="3">
    <source>
        <dbReference type="EMBL" id="UWZ39309.1"/>
    </source>
</evidence>
<dbReference type="InterPro" id="IPR050300">
    <property type="entry name" value="GDXG_lipolytic_enzyme"/>
</dbReference>
<evidence type="ECO:0000313" key="4">
    <source>
        <dbReference type="Proteomes" id="UP001058271"/>
    </source>
</evidence>
<dbReference type="GO" id="GO:0016787">
    <property type="term" value="F:hydrolase activity"/>
    <property type="evidence" value="ECO:0007669"/>
    <property type="project" value="UniProtKB-KW"/>
</dbReference>
<dbReference type="RefSeq" id="WP_260728708.1">
    <property type="nucleotide sequence ID" value="NZ_BAAABS010000056.1"/>
</dbReference>
<dbReference type="PANTHER" id="PTHR48081">
    <property type="entry name" value="AB HYDROLASE SUPERFAMILY PROTEIN C4A8.06C"/>
    <property type="match status" value="1"/>
</dbReference>
<feature type="domain" description="Alpha/beta hydrolase fold-3" evidence="2">
    <location>
        <begin position="90"/>
        <end position="296"/>
    </location>
</feature>
<name>A0ABY5ZB90_9ACTN</name>
<dbReference type="SUPFAM" id="SSF53474">
    <property type="entry name" value="alpha/beta-Hydrolases"/>
    <property type="match status" value="1"/>
</dbReference>
<protein>
    <submittedName>
        <fullName evidence="3">Alpha/beta hydrolase</fullName>
    </submittedName>
</protein>
<proteinExistence type="predicted"/>
<sequence length="325" mass="34494">MILGSPPPFDPELDGPLRDILAELPPLSFETIADRRAGTERSGLSDDDIRRGGAFTVEWRTVAGFGGSPEVRLLICRPAAAPGPSPVIYNIHGGGMVAGDARCADLDGELRRAQELGMAVVAVEYRLAPEHPDPIPLEDCYAALEYIAEHGDTLGLDSGRIVVSGNSAGGGLAAGIALLARDRGRVRLIGQMLQCPMLDDRCDTVSATQMENVGLWNTASNRTGWTALLGDRRGGAEVSGYTAPARATDLAGLPPAFIDVGGVESLRDEAMIYAMELSRAGVPTELHVWAGAFHSFDQWVPGAAVSQAAESARASWLRRTLRQAR</sequence>
<evidence type="ECO:0000256" key="1">
    <source>
        <dbReference type="ARBA" id="ARBA00022801"/>
    </source>
</evidence>
<dbReference type="EMBL" id="CP073721">
    <property type="protein sequence ID" value="UWZ39309.1"/>
    <property type="molecule type" value="Genomic_DNA"/>
</dbReference>
<evidence type="ECO:0000259" key="2">
    <source>
        <dbReference type="Pfam" id="PF07859"/>
    </source>
</evidence>
<keyword evidence="4" id="KW-1185">Reference proteome</keyword>
<dbReference type="PANTHER" id="PTHR48081:SF8">
    <property type="entry name" value="ALPHA_BETA HYDROLASE FOLD-3 DOMAIN-CONTAINING PROTEIN-RELATED"/>
    <property type="match status" value="1"/>
</dbReference>
<gene>
    <name evidence="3" type="ORF">Drose_14345</name>
</gene>
<dbReference type="Gene3D" id="3.40.50.1820">
    <property type="entry name" value="alpha/beta hydrolase"/>
    <property type="match status" value="1"/>
</dbReference>
<dbReference type="Pfam" id="PF07859">
    <property type="entry name" value="Abhydrolase_3"/>
    <property type="match status" value="1"/>
</dbReference>
<keyword evidence="1 3" id="KW-0378">Hydrolase</keyword>